<protein>
    <submittedName>
        <fullName evidence="2">Esterase</fullName>
    </submittedName>
</protein>
<dbReference type="EMBL" id="QFCQ01000003">
    <property type="protein sequence ID" value="RDW14738.1"/>
    <property type="molecule type" value="Genomic_DNA"/>
</dbReference>
<dbReference type="SUPFAM" id="SSF53474">
    <property type="entry name" value="alpha/beta-Hydrolases"/>
    <property type="match status" value="1"/>
</dbReference>
<accession>A0A3D8PHL8</accession>
<dbReference type="GO" id="GO:0008236">
    <property type="term" value="F:serine-type peptidase activity"/>
    <property type="evidence" value="ECO:0007669"/>
    <property type="project" value="InterPro"/>
</dbReference>
<dbReference type="InterPro" id="IPR029058">
    <property type="entry name" value="AB_hydrolase_fold"/>
</dbReference>
<name>A0A3D8PHL8_9RHOB</name>
<dbReference type="Pfam" id="PF00326">
    <property type="entry name" value="Peptidase_S9"/>
    <property type="match status" value="1"/>
</dbReference>
<evidence type="ECO:0000313" key="3">
    <source>
        <dbReference type="Proteomes" id="UP000256679"/>
    </source>
</evidence>
<feature type="domain" description="Peptidase S9 prolyl oligopeptidase catalytic" evidence="1">
    <location>
        <begin position="107"/>
        <end position="236"/>
    </location>
</feature>
<reference evidence="2 3" key="1">
    <citation type="submission" date="2018-05" db="EMBL/GenBank/DDBJ databases">
        <title>Whole genome sequencing of Paracoccus thiocyanatus SST.</title>
        <authorList>
            <person name="Ghosh W."/>
            <person name="Rameez M.J."/>
            <person name="Roy C."/>
        </authorList>
    </citation>
    <scope>NUCLEOTIDE SEQUENCE [LARGE SCALE GENOMIC DNA]</scope>
    <source>
        <strain evidence="2 3">SST</strain>
    </source>
</reference>
<evidence type="ECO:0000259" key="1">
    <source>
        <dbReference type="Pfam" id="PF00326"/>
    </source>
</evidence>
<proteinExistence type="predicted"/>
<dbReference type="Gene3D" id="3.40.50.1820">
    <property type="entry name" value="alpha/beta hydrolase"/>
    <property type="match status" value="1"/>
</dbReference>
<dbReference type="RefSeq" id="WP_115754262.1">
    <property type="nucleotide sequence ID" value="NZ_QFCQ01000003.1"/>
</dbReference>
<organism evidence="2 3">
    <name type="scientific">Paracoccus thiocyanatus</name>
    <dbReference type="NCBI Taxonomy" id="34006"/>
    <lineage>
        <taxon>Bacteria</taxon>
        <taxon>Pseudomonadati</taxon>
        <taxon>Pseudomonadota</taxon>
        <taxon>Alphaproteobacteria</taxon>
        <taxon>Rhodobacterales</taxon>
        <taxon>Paracoccaceae</taxon>
        <taxon>Paracoccus</taxon>
    </lineage>
</organism>
<dbReference type="Proteomes" id="UP000256679">
    <property type="component" value="Unassembled WGS sequence"/>
</dbReference>
<evidence type="ECO:0000313" key="2">
    <source>
        <dbReference type="EMBL" id="RDW14738.1"/>
    </source>
</evidence>
<dbReference type="GO" id="GO:0006508">
    <property type="term" value="P:proteolysis"/>
    <property type="evidence" value="ECO:0007669"/>
    <property type="project" value="InterPro"/>
</dbReference>
<dbReference type="InterPro" id="IPR001375">
    <property type="entry name" value="Peptidase_S9_cat"/>
</dbReference>
<dbReference type="NCBIfam" id="NF007857">
    <property type="entry name" value="PRK10566.1"/>
    <property type="match status" value="1"/>
</dbReference>
<keyword evidence="3" id="KW-1185">Reference proteome</keyword>
<comment type="caution">
    <text evidence="2">The sequence shown here is derived from an EMBL/GenBank/DDBJ whole genome shotgun (WGS) entry which is preliminary data.</text>
</comment>
<gene>
    <name evidence="2" type="ORF">DIE28_00970</name>
</gene>
<sequence length="254" mass="27467">MIELHEDIRRGIAFLEAVPAGARDRELPVLFVLHSFGVSKELVAYFGLMGAQRGMRVILPEAPGHGARAISDPAERALRFWDILCDYVDELAILREGLLPRIGGGGVALAGASMGAFAALAATARHDFVHATAAYMGTAYFRDAARTIFPPLRRWRPELAGEHDAKLSRIVDYDPSARLDALSAKPLYLWHGGRDDVVPLADCLRLASDVTSRGAADLRVEVDPEGGHRVTDAAARNGLNFLACALGRGQFLDT</sequence>
<dbReference type="AlphaFoldDB" id="A0A3D8PHL8"/>